<reference evidence="2" key="1">
    <citation type="submission" date="2022-11" db="EMBL/GenBank/DDBJ databases">
        <authorList>
            <person name="Somphong A."/>
            <person name="Phongsopitanun W."/>
        </authorList>
    </citation>
    <scope>NUCLEOTIDE SEQUENCE</scope>
    <source>
        <strain evidence="2">Pm04-4</strain>
    </source>
</reference>
<comment type="caution">
    <text evidence="2">The sequence shown here is derived from an EMBL/GenBank/DDBJ whole genome shotgun (WGS) entry which is preliminary data.</text>
</comment>
<protein>
    <submittedName>
        <fullName evidence="2">Uncharacterized protein</fullName>
    </submittedName>
</protein>
<keyword evidence="3" id="KW-1185">Reference proteome</keyword>
<keyword evidence="1" id="KW-0732">Signal</keyword>
<dbReference type="Proteomes" id="UP001151002">
    <property type="component" value="Unassembled WGS sequence"/>
</dbReference>
<evidence type="ECO:0000313" key="3">
    <source>
        <dbReference type="Proteomes" id="UP001151002"/>
    </source>
</evidence>
<organism evidence="2 3">
    <name type="scientific">Paractinoplanes pyxinae</name>
    <dbReference type="NCBI Taxonomy" id="2997416"/>
    <lineage>
        <taxon>Bacteria</taxon>
        <taxon>Bacillati</taxon>
        <taxon>Actinomycetota</taxon>
        <taxon>Actinomycetes</taxon>
        <taxon>Micromonosporales</taxon>
        <taxon>Micromonosporaceae</taxon>
        <taxon>Paractinoplanes</taxon>
    </lineage>
</organism>
<name>A0ABT4ATN9_9ACTN</name>
<sequence length="174" mass="18034">MKKFARLASLGLTAVAMTAFAGVAAAAEPPARAVPAAPAPVAAQAAPVAVKTVPVIDDHDRGLKYVQSGRVVTITKGGAKVATVKLASATYAARSAKLVLSVQAARPFTINPALFTLYDAQGYEYDPKQTKRVRFAAGAGSLGLTFAGTSARPEAVGWVPRQDEEAVAVWERGQ</sequence>
<gene>
    <name evidence="2" type="ORF">OWR29_01770</name>
</gene>
<feature type="chain" id="PRO_5047333608" evidence="1">
    <location>
        <begin position="22"/>
        <end position="174"/>
    </location>
</feature>
<feature type="signal peptide" evidence="1">
    <location>
        <begin position="1"/>
        <end position="21"/>
    </location>
</feature>
<proteinExistence type="predicted"/>
<dbReference type="EMBL" id="JAPNTZ010000001">
    <property type="protein sequence ID" value="MCY1136708.1"/>
    <property type="molecule type" value="Genomic_DNA"/>
</dbReference>
<evidence type="ECO:0000313" key="2">
    <source>
        <dbReference type="EMBL" id="MCY1136708.1"/>
    </source>
</evidence>
<dbReference type="RefSeq" id="WP_267560474.1">
    <property type="nucleotide sequence ID" value="NZ_JAPNTZ010000001.1"/>
</dbReference>
<evidence type="ECO:0000256" key="1">
    <source>
        <dbReference type="SAM" id="SignalP"/>
    </source>
</evidence>
<accession>A0ABT4ATN9</accession>